<dbReference type="EMBL" id="FTOE01000012">
    <property type="protein sequence ID" value="SIT05423.1"/>
    <property type="molecule type" value="Genomic_DNA"/>
</dbReference>
<dbReference type="STRING" id="619304.SAMN05421760_112117"/>
<evidence type="ECO:0000256" key="1">
    <source>
        <dbReference type="SAM" id="Phobius"/>
    </source>
</evidence>
<evidence type="ECO:0000313" key="2">
    <source>
        <dbReference type="EMBL" id="SIT05423.1"/>
    </source>
</evidence>
<accession>A0A1N7P4A6</accession>
<dbReference type="OrthoDB" id="597750at2"/>
<protein>
    <recommendedName>
        <fullName evidence="4">Arginine N-succinyltransferase</fullName>
    </recommendedName>
</protein>
<dbReference type="RefSeq" id="WP_054341960.1">
    <property type="nucleotide sequence ID" value="NZ_FTOE01000012.1"/>
</dbReference>
<keyword evidence="1" id="KW-0812">Transmembrane</keyword>
<dbReference type="Proteomes" id="UP000185999">
    <property type="component" value="Unassembled WGS sequence"/>
</dbReference>
<organism evidence="2 3">
    <name type="scientific">Neptunomonas antarctica</name>
    <dbReference type="NCBI Taxonomy" id="619304"/>
    <lineage>
        <taxon>Bacteria</taxon>
        <taxon>Pseudomonadati</taxon>
        <taxon>Pseudomonadota</taxon>
        <taxon>Gammaproteobacteria</taxon>
        <taxon>Oceanospirillales</taxon>
        <taxon>Oceanospirillaceae</taxon>
        <taxon>Neptunomonas</taxon>
    </lineage>
</organism>
<reference evidence="3" key="1">
    <citation type="submission" date="2017-01" db="EMBL/GenBank/DDBJ databases">
        <authorList>
            <person name="Varghese N."/>
            <person name="Submissions S."/>
        </authorList>
    </citation>
    <scope>NUCLEOTIDE SEQUENCE [LARGE SCALE GENOMIC DNA]</scope>
    <source>
        <strain evidence="3">DSM 22306</strain>
    </source>
</reference>
<evidence type="ECO:0008006" key="4">
    <source>
        <dbReference type="Google" id="ProtNLM"/>
    </source>
</evidence>
<name>A0A1N7P4A6_9GAMM</name>
<sequence length="226" mass="24850">MGRAVDNVDAVVPARRRFPLFLTVFLAVFLAIILGGLFVKWVYFPSAFSPVNLSQQEQQQLNKKLSYFGVQVDDASTSSDAAASPLQPQAYTENNATREVRFSEKELNSLIAKNPDVASRFALDLSDNLASARILIPVDSDFPLLGGETVRINAGVEIFFANNRPSIKLRGVSLWGVPLPNAWLGNLKNIDLVEQYGDQEGFWKSFSAGIAFVKVADGELVVKLKE</sequence>
<dbReference type="AlphaFoldDB" id="A0A1N7P4A6"/>
<keyword evidence="3" id="KW-1185">Reference proteome</keyword>
<gene>
    <name evidence="2" type="ORF">SAMN05421760_112117</name>
</gene>
<feature type="transmembrane region" description="Helical" evidence="1">
    <location>
        <begin position="20"/>
        <end position="44"/>
    </location>
</feature>
<evidence type="ECO:0000313" key="3">
    <source>
        <dbReference type="Proteomes" id="UP000185999"/>
    </source>
</evidence>
<keyword evidence="1" id="KW-0472">Membrane</keyword>
<keyword evidence="1" id="KW-1133">Transmembrane helix</keyword>
<proteinExistence type="predicted"/>